<protein>
    <recommendedName>
        <fullName evidence="3">HEAT repeat domain-containing protein</fullName>
    </recommendedName>
</protein>
<accession>V5WGC4</accession>
<dbReference type="GO" id="GO:0016491">
    <property type="term" value="F:oxidoreductase activity"/>
    <property type="evidence" value="ECO:0007669"/>
    <property type="project" value="TreeGrafter"/>
</dbReference>
<proteinExistence type="predicted"/>
<dbReference type="HOGENOM" id="CLU_081869_0_0_12"/>
<keyword evidence="2" id="KW-1185">Reference proteome</keyword>
<dbReference type="STRING" id="1307761.L21SP2_1269"/>
<sequence>MKVLKGLLPLVLIFLFVVSGLSAQEEDSGSLTIEELYLSSDIEIQLIRSQAVSENRDNKILALQTIRQMLDDGRVTQNDQAVVVVLESLAGEGVTKTVRSGGRVVNNYPEVRRQAVQLLGQIGGERAQEILFDVVDDDPEPMVLSEAVYALGVIGSNENMRTTLYLADVLDRNTARVNPDNNLAFASLLSLEKLMRSEEGIADPDVLASLLDVVGGNYIQTVRLKALDVIEQLREMGR</sequence>
<dbReference type="eggNOG" id="COG1413">
    <property type="taxonomic scope" value="Bacteria"/>
</dbReference>
<dbReference type="EMBL" id="CP006939">
    <property type="protein sequence ID" value="AHC14670.1"/>
    <property type="molecule type" value="Genomic_DNA"/>
</dbReference>
<evidence type="ECO:0008006" key="3">
    <source>
        <dbReference type="Google" id="ProtNLM"/>
    </source>
</evidence>
<evidence type="ECO:0000313" key="1">
    <source>
        <dbReference type="EMBL" id="AHC14670.1"/>
    </source>
</evidence>
<dbReference type="InterPro" id="IPR004155">
    <property type="entry name" value="PBS_lyase_HEAT"/>
</dbReference>
<dbReference type="PATRIC" id="fig|1307761.3.peg.1262"/>
<dbReference type="Pfam" id="PF13646">
    <property type="entry name" value="HEAT_2"/>
    <property type="match status" value="1"/>
</dbReference>
<dbReference type="InterPro" id="IPR016024">
    <property type="entry name" value="ARM-type_fold"/>
</dbReference>
<name>V5WGC4_9SPIO</name>
<dbReference type="SUPFAM" id="SSF48371">
    <property type="entry name" value="ARM repeat"/>
    <property type="match status" value="1"/>
</dbReference>
<dbReference type="Proteomes" id="UP000018680">
    <property type="component" value="Chromosome"/>
</dbReference>
<dbReference type="OrthoDB" id="368950at2"/>
<dbReference type="KEGG" id="slr:L21SP2_1269"/>
<reference evidence="1 2" key="1">
    <citation type="journal article" date="2015" name="Stand. Genomic Sci.">
        <title>Complete genome sequence and description of Salinispira pacifica gen. nov., sp. nov., a novel spirochaete isolated form a hypersaline microbial mat.</title>
        <authorList>
            <person name="Ben Hania W."/>
            <person name="Joseph M."/>
            <person name="Schumann P."/>
            <person name="Bunk B."/>
            <person name="Fiebig A."/>
            <person name="Sproer C."/>
            <person name="Klenk H.P."/>
            <person name="Fardeau M.L."/>
            <person name="Spring S."/>
        </authorList>
    </citation>
    <scope>NUCLEOTIDE SEQUENCE [LARGE SCALE GENOMIC DNA]</scope>
    <source>
        <strain evidence="1 2">L21-RPul-D2</strain>
    </source>
</reference>
<dbReference type="PANTHER" id="PTHR12697:SF38">
    <property type="entry name" value="PBS LYASE HEAT DOMAIN PROTEIN REPEAT-CONTAINING PROTEIN"/>
    <property type="match status" value="1"/>
</dbReference>
<evidence type="ECO:0000313" key="2">
    <source>
        <dbReference type="Proteomes" id="UP000018680"/>
    </source>
</evidence>
<dbReference type="RefSeq" id="WP_024267594.1">
    <property type="nucleotide sequence ID" value="NC_023035.1"/>
</dbReference>
<dbReference type="Gene3D" id="1.25.10.10">
    <property type="entry name" value="Leucine-rich Repeat Variant"/>
    <property type="match status" value="1"/>
</dbReference>
<dbReference type="SMART" id="SM00567">
    <property type="entry name" value="EZ_HEAT"/>
    <property type="match status" value="1"/>
</dbReference>
<dbReference type="AlphaFoldDB" id="V5WGC4"/>
<organism evidence="1 2">
    <name type="scientific">Salinispira pacifica</name>
    <dbReference type="NCBI Taxonomy" id="1307761"/>
    <lineage>
        <taxon>Bacteria</taxon>
        <taxon>Pseudomonadati</taxon>
        <taxon>Spirochaetota</taxon>
        <taxon>Spirochaetia</taxon>
        <taxon>Spirochaetales</taxon>
        <taxon>Spirochaetaceae</taxon>
        <taxon>Salinispira</taxon>
    </lineage>
</organism>
<dbReference type="InterPro" id="IPR011989">
    <property type="entry name" value="ARM-like"/>
</dbReference>
<dbReference type="PANTHER" id="PTHR12697">
    <property type="entry name" value="PBS LYASE HEAT-LIKE PROTEIN"/>
    <property type="match status" value="1"/>
</dbReference>
<gene>
    <name evidence="1" type="ORF">L21SP2_1269</name>
</gene>